<accession>A0ABD3MGH2</accession>
<evidence type="ECO:0000259" key="1">
    <source>
        <dbReference type="Pfam" id="PF03099"/>
    </source>
</evidence>
<gene>
    <name evidence="2" type="ORF">ACHAWU_001820</name>
</gene>
<proteinExistence type="predicted"/>
<protein>
    <recommendedName>
        <fullName evidence="1">BPL/LPL catalytic domain-containing protein</fullName>
    </recommendedName>
</protein>
<comment type="caution">
    <text evidence="2">The sequence shown here is derived from an EMBL/GenBank/DDBJ whole genome shotgun (WGS) entry which is preliminary data.</text>
</comment>
<name>A0ABD3MGH2_9STRA</name>
<dbReference type="Gene3D" id="3.30.930.10">
    <property type="entry name" value="Bira Bifunctional Protein, Domain 2"/>
    <property type="match status" value="1"/>
</dbReference>
<dbReference type="PANTHER" id="PTHR12835:SF5">
    <property type="entry name" value="BIOTIN--PROTEIN LIGASE"/>
    <property type="match status" value="1"/>
</dbReference>
<dbReference type="Proteomes" id="UP001530293">
    <property type="component" value="Unassembled WGS sequence"/>
</dbReference>
<dbReference type="InterPro" id="IPR004143">
    <property type="entry name" value="BPL_LPL_catalytic"/>
</dbReference>
<evidence type="ECO:0000313" key="3">
    <source>
        <dbReference type="Proteomes" id="UP001530293"/>
    </source>
</evidence>
<dbReference type="PANTHER" id="PTHR12835">
    <property type="entry name" value="BIOTIN PROTEIN LIGASE"/>
    <property type="match status" value="1"/>
</dbReference>
<dbReference type="EMBL" id="JALLBG020000162">
    <property type="protein sequence ID" value="KAL3761031.1"/>
    <property type="molecule type" value="Genomic_DNA"/>
</dbReference>
<dbReference type="AlphaFoldDB" id="A0ABD3MGH2"/>
<sequence length="466" mass="50843">MARAIVRTRPSKKQNIRRYEINPKLSATSSTSISAIIALFTSIVCGGGGGGGRIAIGIGGAGWTPRAAFLGGLIGSVLSVRTKKGKFHPLFVSALPVARHCTSASSFDDSTSSSHQMESCNDNTSRIINVDLSSSKSAHPNDTNLWMYHVESTTSTMDEAKSIVGDMKLVDEKTDAQTADYDMTKPTTFVISATSQSHGRGTTQRNWKSSQKGNALFTIGIPLSSWIDGLKDKNNGEMVPLTLLPLKVGSLVAFHIQRVLNECALKFDGDTQQTLVMPRVTVKWPNDVLLRTSPTQGVDSHKKIAGILIESSQDWFLIGIGINVGYAPSIPLEGADYGRQATSVSDYCSAAIAAETDNTNDGTIEGENSSENYWIQVSKTLAKDITYDLHSWLHHPLSSQHSYSTHSGESILNQWKSYIDWDMQLVLRDTPLRERVTLKSILEDGRVVVQEVKTGVTRTLVSDYFL</sequence>
<dbReference type="Pfam" id="PF03099">
    <property type="entry name" value="BPL_LplA_LipB"/>
    <property type="match status" value="1"/>
</dbReference>
<dbReference type="SUPFAM" id="SSF55681">
    <property type="entry name" value="Class II aaRS and biotin synthetases"/>
    <property type="match status" value="1"/>
</dbReference>
<evidence type="ECO:0000313" key="2">
    <source>
        <dbReference type="EMBL" id="KAL3761031.1"/>
    </source>
</evidence>
<feature type="domain" description="BPL/LPL catalytic" evidence="1">
    <location>
        <begin position="185"/>
        <end position="323"/>
    </location>
</feature>
<keyword evidence="3" id="KW-1185">Reference proteome</keyword>
<organism evidence="2 3">
    <name type="scientific">Discostella pseudostelligera</name>
    <dbReference type="NCBI Taxonomy" id="259834"/>
    <lineage>
        <taxon>Eukaryota</taxon>
        <taxon>Sar</taxon>
        <taxon>Stramenopiles</taxon>
        <taxon>Ochrophyta</taxon>
        <taxon>Bacillariophyta</taxon>
        <taxon>Coscinodiscophyceae</taxon>
        <taxon>Thalassiosirophycidae</taxon>
        <taxon>Stephanodiscales</taxon>
        <taxon>Stephanodiscaceae</taxon>
        <taxon>Discostella</taxon>
    </lineage>
</organism>
<dbReference type="InterPro" id="IPR045864">
    <property type="entry name" value="aa-tRNA-synth_II/BPL/LPL"/>
</dbReference>
<reference evidence="2 3" key="1">
    <citation type="submission" date="2024-10" db="EMBL/GenBank/DDBJ databases">
        <title>Updated reference genomes for cyclostephanoid diatoms.</title>
        <authorList>
            <person name="Roberts W.R."/>
            <person name="Alverson A.J."/>
        </authorList>
    </citation>
    <scope>NUCLEOTIDE SEQUENCE [LARGE SCALE GENOMIC DNA]</scope>
    <source>
        <strain evidence="2 3">AJA232-27</strain>
    </source>
</reference>